<dbReference type="InterPro" id="IPR051159">
    <property type="entry name" value="Hexapeptide_acetyltransf"/>
</dbReference>
<dbReference type="SUPFAM" id="SSF51161">
    <property type="entry name" value="Trimeric LpxA-like enzymes"/>
    <property type="match status" value="1"/>
</dbReference>
<name>A0A641DLV3_ECOLX</name>
<keyword evidence="1" id="KW-0012">Acyltransferase</keyword>
<dbReference type="AlphaFoldDB" id="A0A641DLV3"/>
<proteinExistence type="predicted"/>
<reference evidence="1" key="1">
    <citation type="submission" date="2018-10" db="EMBL/GenBank/DDBJ databases">
        <title>Genomic surveillance of multi-drug resistant E. coli causing blood-stream infections.</title>
        <authorList>
            <person name="Hastak P."/>
            <person name="Myers G."/>
            <person name="Djordjevic S."/>
            <person name="Chowdhury P.R."/>
        </authorList>
    </citation>
    <scope>NUCLEOTIDE SEQUENCE</scope>
    <source>
        <strain evidence="1">EC66_ST393C</strain>
    </source>
</reference>
<sequence length="833" mass="95448">MEIIMAHNFSSVLENHNEDINICISKFDINIDNYSVFTPKELNIKGDDSNKVYIKGNKLPVGIEIIFTDKAKKCNVFIDENIKAKASKISLKNENNFLYLGRNCTLNNIGAVILGRNDFIIVGESVSVTAHNTWSTGFNSGKDNNGLIIGDHCLIASEIIIRPGDGHLVIDTNTGQQLNVSHKPIVIEPYCWIAQRAAILKNVRIGACSIISLGAVVTKSCNRFSLLSGVPAKAVPLGGKMWLRGPGKEAKAIQQYYKDKFSCPASNTELVIQKQEQSNLKGTISDSLMNWEFIRTTQIINRIVSVDNPDFGLAVKYYLDLGYLDAAFSLLDDFERKHGCCIKNYPGNHIENWSSVIYCSRLKDRVRINSKLNSTTPFFTQMLVCCVSNELDEVFVSLKKLWNHIISKDIDAESNMILSYAVLKLIDHCKLDDELGIKISLHLHSAKNINIYRRRHLLKELIVYFSSINNTSFFSLPKAFTNHLHKISNTLQSYSNREVGAKYLNKIFIENIRTNNDFSIKRYARCPKRTAICVSGMMKIDDSAMRSLYQKIAEPLNADIFLHTWDKIQVWSGEARKSGFWQRQFKLPDNKIPHPLRDIDKFKEKFPRTGNLLLSTITDDINVHFSATHPLIKMSVIENEDVALHNWLNNKSFMSRGNYNQFKMYYGIKRVFELLKEYEENNGFKYDVIIRTRPDMFITKEFDIERLNQAKENSIVVNCGSVGPNDGIFYALRQDYEKIVSIWDEMLQSESLSPFLNFEKYDSHVLLYAWLCHKNIEMINIDDIFYDLAIISTSAKIPGLRQALEEDLINFDKNLKEQKQYTDLFNFLLSRSK</sequence>
<dbReference type="GO" id="GO:0016746">
    <property type="term" value="F:acyltransferase activity"/>
    <property type="evidence" value="ECO:0007669"/>
    <property type="project" value="UniProtKB-KW"/>
</dbReference>
<dbReference type="PANTHER" id="PTHR23416">
    <property type="entry name" value="SIALIC ACID SYNTHASE-RELATED"/>
    <property type="match status" value="1"/>
</dbReference>
<evidence type="ECO:0000313" key="1">
    <source>
        <dbReference type="EMBL" id="KAA1843799.1"/>
    </source>
</evidence>
<gene>
    <name evidence="1" type="ORF">EA193_04280</name>
</gene>
<comment type="caution">
    <text evidence="1">The sequence shown here is derived from an EMBL/GenBank/DDBJ whole genome shotgun (WGS) entry which is preliminary data.</text>
</comment>
<dbReference type="Gene3D" id="2.160.10.10">
    <property type="entry name" value="Hexapeptide repeat proteins"/>
    <property type="match status" value="1"/>
</dbReference>
<dbReference type="CDD" id="cd04647">
    <property type="entry name" value="LbH_MAT_like"/>
    <property type="match status" value="1"/>
</dbReference>
<dbReference type="InterPro" id="IPR011004">
    <property type="entry name" value="Trimer_LpxA-like_sf"/>
</dbReference>
<accession>A0A641DLV3</accession>
<keyword evidence="1" id="KW-0808">Transferase</keyword>
<organism evidence="1">
    <name type="scientific">Escherichia coli</name>
    <dbReference type="NCBI Taxonomy" id="562"/>
    <lineage>
        <taxon>Bacteria</taxon>
        <taxon>Pseudomonadati</taxon>
        <taxon>Pseudomonadota</taxon>
        <taxon>Gammaproteobacteria</taxon>
        <taxon>Enterobacterales</taxon>
        <taxon>Enterobacteriaceae</taxon>
        <taxon>Escherichia</taxon>
    </lineage>
</organism>
<protein>
    <submittedName>
        <fullName evidence="1">Acyltransferase</fullName>
    </submittedName>
</protein>
<dbReference type="EMBL" id="RDTK01000003">
    <property type="protein sequence ID" value="KAA1843799.1"/>
    <property type="molecule type" value="Genomic_DNA"/>
</dbReference>